<dbReference type="Proteomes" id="UP001172680">
    <property type="component" value="Unassembled WGS sequence"/>
</dbReference>
<sequence length="890" mass="99124">MQVACVFALVSNIFHGHSKAWRLQNPLMLQQALALAHASVSTTARDDPRLSKRLGSLGRNFQYLFELTSDPRALGEAIRLTRSALALVQDTQDSSLWLNNLSTQLAYRYEEQGNPQDLTESIDNARQAAELVSDSDPNRPVVLSNLAAQLATRFSDSQDANHLQDLDDAIGYAQQAVDLTSPNQPHLAGLLINLGRLFEYRFQHTRKPEHLDESIRTTLKAKDLLQPGDRHQALLYSNLSNQLEYRFEVLGRIEDLDQSIVFARLALADEHTPRYHHDRARRLTVLSEQLVLQYERLGRQDDNKDLHSLDEAIKLTEEAREVLTEGDRSAACAGSLMDYNPEDDWAKGFKFAQRALELTPRAHADFPKRLMNLANHHHERFKREGKTEDQDEAVSKAQEAADLLGSEHPGLAATQINLAAHLLSSRSDITDLRAVLPDLAAEFEELRGEINAPYDHSRHDDMVQWINRHIEADKELEKCIQTIRNSPGFERFLLGPSSFEIMRLAGDGVIAIVNITGFRSDAILITKFGMKAIHLPCLTSIELWEWEPRTLTVWNVPTIGEKNTRYRKFQSWLWSKCVGPIMEAIENSGLQQLPVQVCWIGSGAASILPFHAADGSAESNRPNDRENTFDRAISSYIPSLKVLSYARERTASSRAIHTADDPDGLIDNLSASTLRDELGKPKLLIITMPTTLDSKAFRPLSAQQEAECIISATGNAVFSETLTQPSAAEVVNRMPSYDVVHFVCHGVSDKEDPANSHLVLQKTQEPDGLLVQDNLTVEEISKVDLRRAHIAYLSACSTAENKVDPLADEVLHISSGFQVAGFAHVIGSLWMTSDRDGIGVAQGFYEQLISLHGTVSEGAVALALHKSVATLRKTKRKAPLAWAPFIHLGV</sequence>
<proteinExistence type="predicted"/>
<name>A0ACC2YGF5_9PEZI</name>
<reference evidence="1" key="1">
    <citation type="submission" date="2022-10" db="EMBL/GenBank/DDBJ databases">
        <title>Culturing micro-colonial fungi from biological soil crusts in the Mojave desert and describing Neophaeococcomyces mojavensis, and introducing the new genera and species Taxawa tesnikishii.</title>
        <authorList>
            <person name="Kurbessoian T."/>
            <person name="Stajich J.E."/>
        </authorList>
    </citation>
    <scope>NUCLEOTIDE SEQUENCE</scope>
    <source>
        <strain evidence="1">JES_115</strain>
    </source>
</reference>
<protein>
    <submittedName>
        <fullName evidence="1">Uncharacterized protein</fullName>
    </submittedName>
</protein>
<keyword evidence="2" id="KW-1185">Reference proteome</keyword>
<comment type="caution">
    <text evidence="1">The sequence shown here is derived from an EMBL/GenBank/DDBJ whole genome shotgun (WGS) entry which is preliminary data.</text>
</comment>
<gene>
    <name evidence="1" type="ORF">H2199_009060</name>
</gene>
<organism evidence="1 2">
    <name type="scientific">Coniosporium tulheliwenetii</name>
    <dbReference type="NCBI Taxonomy" id="3383036"/>
    <lineage>
        <taxon>Eukaryota</taxon>
        <taxon>Fungi</taxon>
        <taxon>Dikarya</taxon>
        <taxon>Ascomycota</taxon>
        <taxon>Pezizomycotina</taxon>
        <taxon>Dothideomycetes</taxon>
        <taxon>Dothideomycetes incertae sedis</taxon>
        <taxon>Coniosporium</taxon>
    </lineage>
</organism>
<evidence type="ECO:0000313" key="1">
    <source>
        <dbReference type="EMBL" id="KAJ9634230.1"/>
    </source>
</evidence>
<evidence type="ECO:0000313" key="2">
    <source>
        <dbReference type="Proteomes" id="UP001172680"/>
    </source>
</evidence>
<accession>A0ACC2YGF5</accession>
<dbReference type="EMBL" id="JAPDRP010000034">
    <property type="protein sequence ID" value="KAJ9634230.1"/>
    <property type="molecule type" value="Genomic_DNA"/>
</dbReference>